<evidence type="ECO:0000256" key="8">
    <source>
        <dbReference type="PROSITE-ProRule" id="PRU01211"/>
    </source>
</evidence>
<dbReference type="KEGG" id="cvn:111107083"/>
<dbReference type="InterPro" id="IPR001506">
    <property type="entry name" value="Peptidase_M12A"/>
</dbReference>
<evidence type="ECO:0000313" key="14">
    <source>
        <dbReference type="RefSeq" id="XP_022297760.1"/>
    </source>
</evidence>
<dbReference type="Gene3D" id="3.40.390.10">
    <property type="entry name" value="Collagenase (Catalytic Domain)"/>
    <property type="match status" value="1"/>
</dbReference>
<dbReference type="GO" id="GO:0004222">
    <property type="term" value="F:metalloendopeptidase activity"/>
    <property type="evidence" value="ECO:0007669"/>
    <property type="project" value="UniProtKB-UniRule"/>
</dbReference>
<feature type="domain" description="CUB" evidence="11">
    <location>
        <begin position="408"/>
        <end position="525"/>
    </location>
</feature>
<name>A0A8B8B2X9_CRAVI</name>
<comment type="caution">
    <text evidence="7">Lacks conserved residue(s) required for the propagation of feature annotation.</text>
</comment>
<dbReference type="GeneID" id="111107083"/>
<dbReference type="InterPro" id="IPR035914">
    <property type="entry name" value="Sperma_CUB_dom_sf"/>
</dbReference>
<evidence type="ECO:0000259" key="12">
    <source>
        <dbReference type="PROSITE" id="PS51864"/>
    </source>
</evidence>
<dbReference type="AlphaFoldDB" id="A0A8B8B2X9"/>
<evidence type="ECO:0000256" key="3">
    <source>
        <dbReference type="ARBA" id="ARBA00022801"/>
    </source>
</evidence>
<evidence type="ECO:0000256" key="7">
    <source>
        <dbReference type="PROSITE-ProRule" id="PRU00059"/>
    </source>
</evidence>
<dbReference type="Proteomes" id="UP000694844">
    <property type="component" value="Chromosome 1"/>
</dbReference>
<evidence type="ECO:0000256" key="2">
    <source>
        <dbReference type="ARBA" id="ARBA00022723"/>
    </source>
</evidence>
<evidence type="ECO:0000256" key="6">
    <source>
        <dbReference type="ARBA" id="ARBA00023157"/>
    </source>
</evidence>
<feature type="active site" evidence="8">
    <location>
        <position position="266"/>
    </location>
</feature>
<keyword evidence="1 8" id="KW-0645">Protease</keyword>
<dbReference type="InterPro" id="IPR000859">
    <property type="entry name" value="CUB_dom"/>
</dbReference>
<dbReference type="Gene3D" id="2.60.120.290">
    <property type="entry name" value="Spermadhesin, CUB domain"/>
    <property type="match status" value="1"/>
</dbReference>
<dbReference type="InterPro" id="IPR006026">
    <property type="entry name" value="Peptidase_Metallo"/>
</dbReference>
<protein>
    <recommendedName>
        <fullName evidence="9">Metalloendopeptidase</fullName>
        <ecNumber evidence="9">3.4.24.-</ecNumber>
    </recommendedName>
</protein>
<dbReference type="InterPro" id="IPR024079">
    <property type="entry name" value="MetalloPept_cat_dom_sf"/>
</dbReference>
<dbReference type="OrthoDB" id="6144636at2759"/>
<dbReference type="SMART" id="SM00235">
    <property type="entry name" value="ZnMc"/>
    <property type="match status" value="1"/>
</dbReference>
<feature type="chain" id="PRO_5034822060" description="Metalloendopeptidase" evidence="9">
    <location>
        <begin position="21"/>
        <end position="595"/>
    </location>
</feature>
<dbReference type="GO" id="GO:0008270">
    <property type="term" value="F:zinc ion binding"/>
    <property type="evidence" value="ECO:0007669"/>
    <property type="project" value="UniProtKB-UniRule"/>
</dbReference>
<keyword evidence="2 8" id="KW-0479">Metal-binding</keyword>
<dbReference type="PANTHER" id="PTHR10127">
    <property type="entry name" value="DISCOIDIN, CUB, EGF, LAMININ , AND ZINC METALLOPROTEASE DOMAIN CONTAINING"/>
    <property type="match status" value="1"/>
</dbReference>
<dbReference type="EC" id="3.4.24.-" evidence="9"/>
<dbReference type="PROSITE" id="PS51864">
    <property type="entry name" value="ASTACIN"/>
    <property type="match status" value="1"/>
</dbReference>
<evidence type="ECO:0000256" key="4">
    <source>
        <dbReference type="ARBA" id="ARBA00022833"/>
    </source>
</evidence>
<dbReference type="PANTHER" id="PTHR10127:SF780">
    <property type="entry name" value="METALLOENDOPEPTIDASE"/>
    <property type="match status" value="1"/>
</dbReference>
<proteinExistence type="predicted"/>
<reference evidence="13" key="1">
    <citation type="submission" date="2024-06" db="UniProtKB">
        <authorList>
            <consortium name="RefSeq"/>
        </authorList>
    </citation>
    <scope>NUCLEOTIDE SEQUENCE [LARGE SCALE GENOMIC DNA]</scope>
</reference>
<evidence type="ECO:0000313" key="13">
    <source>
        <dbReference type="Proteomes" id="UP000694844"/>
    </source>
</evidence>
<keyword evidence="5 8" id="KW-0482">Metalloprotease</keyword>
<feature type="binding site" evidence="8">
    <location>
        <position position="265"/>
    </location>
    <ligand>
        <name>Zn(2+)</name>
        <dbReference type="ChEBI" id="CHEBI:29105"/>
        <note>catalytic</note>
    </ligand>
</feature>
<sequence length="595" mass="67009">MRIALLSTLVLLILTQLSMGKVTFTEDDIRKALREFMEEGEKSDEDHGTKTVNGGNQDPLDVSSLDPESNDEDDAESQKVELPEGEKTPTNINPNVKEEQKEDNYDTQPPPLDEEKPGAMKSAWRRKRSADKVPDLKGRKRRIINALLKALNSESNEKDDKESNKKELPEGLKRIKLNVNFKTQQRIINKNVSPEQLKKLKEILKESIRQLNETTCVKWVKRTSEINYVRIFNDNGCYSYEGQIGGGQSLSMQAYGCMSVHTMLHEMLHAMGAKHEQSRSDRDRMMSMVWEHLPSDSLYNFQMGNTFNSQPYDYKSLMQYELDSFGGGRKSMTIPDKSLEYLISNKKVELSLYDIGEINGAYKCTAMCFNKCENGGRTIVNEEDVCGCKCPTGLKGDDCSQLDTNFYCGGFITLTAGESRKIDLDSYTPGTACTSVVKGGTNTRIKATTDSLDLPYNYHYDCYHWLEFRDNLIGDSGKERCGTQGGATFTKMVIGDPSRMMIRFDSVKHRNEPTGKGFTITVEAYVSASASTKCDFGDDFRGCVFQLNKTSSDLQLEFTTSGEYEDSGNDNGYQYLMSPWGFQEKESNSGNMGQL</sequence>
<evidence type="ECO:0000256" key="9">
    <source>
        <dbReference type="RuleBase" id="RU361183"/>
    </source>
</evidence>
<feature type="binding site" evidence="8">
    <location>
        <position position="275"/>
    </location>
    <ligand>
        <name>Zn(2+)</name>
        <dbReference type="ChEBI" id="CHEBI:29105"/>
        <note>catalytic</note>
    </ligand>
</feature>
<dbReference type="GO" id="GO:0006508">
    <property type="term" value="P:proteolysis"/>
    <property type="evidence" value="ECO:0007669"/>
    <property type="project" value="UniProtKB-KW"/>
</dbReference>
<evidence type="ECO:0000256" key="5">
    <source>
        <dbReference type="ARBA" id="ARBA00023049"/>
    </source>
</evidence>
<dbReference type="PRINTS" id="PR00480">
    <property type="entry name" value="ASTACIN"/>
</dbReference>
<keyword evidence="4 8" id="KW-0862">Zinc</keyword>
<feature type="region of interest" description="Disordered" evidence="10">
    <location>
        <begin position="38"/>
        <end position="138"/>
    </location>
</feature>
<gene>
    <name evidence="14" type="primary">LOC111107083</name>
</gene>
<comment type="cofactor">
    <cofactor evidence="8 9">
        <name>Zn(2+)</name>
        <dbReference type="ChEBI" id="CHEBI:29105"/>
    </cofactor>
    <text evidence="8 9">Binds 1 zinc ion per subunit.</text>
</comment>
<evidence type="ECO:0000256" key="10">
    <source>
        <dbReference type="SAM" id="MobiDB-lite"/>
    </source>
</evidence>
<dbReference type="SUPFAM" id="SSF55486">
    <property type="entry name" value="Metalloproteases ('zincins'), catalytic domain"/>
    <property type="match status" value="1"/>
</dbReference>
<keyword evidence="9" id="KW-0732">Signal</keyword>
<feature type="signal peptide" evidence="9">
    <location>
        <begin position="1"/>
        <end position="20"/>
    </location>
</feature>
<dbReference type="Pfam" id="PF01400">
    <property type="entry name" value="Astacin"/>
    <property type="match status" value="1"/>
</dbReference>
<accession>A0A8B8B2X9</accession>
<dbReference type="PROSITE" id="PS01180">
    <property type="entry name" value="CUB"/>
    <property type="match status" value="1"/>
</dbReference>
<feature type="domain" description="Peptidase M12A" evidence="12">
    <location>
        <begin position="170"/>
        <end position="365"/>
    </location>
</feature>
<dbReference type="SUPFAM" id="SSF49854">
    <property type="entry name" value="Spermadhesin, CUB domain"/>
    <property type="match status" value="1"/>
</dbReference>
<evidence type="ECO:0000256" key="1">
    <source>
        <dbReference type="ARBA" id="ARBA00022670"/>
    </source>
</evidence>
<keyword evidence="13" id="KW-1185">Reference proteome</keyword>
<reference evidence="14" key="2">
    <citation type="submission" date="2025-08" db="UniProtKB">
        <authorList>
            <consortium name="RefSeq"/>
        </authorList>
    </citation>
    <scope>IDENTIFICATION</scope>
    <source>
        <tissue evidence="14">Whole sample</tissue>
    </source>
</reference>
<keyword evidence="6" id="KW-1015">Disulfide bond</keyword>
<keyword evidence="3 8" id="KW-0378">Hydrolase</keyword>
<feature type="compositionally biased region" description="Basic and acidic residues" evidence="10">
    <location>
        <begin position="38"/>
        <end position="49"/>
    </location>
</feature>
<feature type="compositionally biased region" description="Basic and acidic residues" evidence="10">
    <location>
        <begin position="76"/>
        <end position="87"/>
    </location>
</feature>
<organism evidence="13 14">
    <name type="scientific">Crassostrea virginica</name>
    <name type="common">Eastern oyster</name>
    <dbReference type="NCBI Taxonomy" id="6565"/>
    <lineage>
        <taxon>Eukaryota</taxon>
        <taxon>Metazoa</taxon>
        <taxon>Spiralia</taxon>
        <taxon>Lophotrochozoa</taxon>
        <taxon>Mollusca</taxon>
        <taxon>Bivalvia</taxon>
        <taxon>Autobranchia</taxon>
        <taxon>Pteriomorphia</taxon>
        <taxon>Ostreida</taxon>
        <taxon>Ostreoidea</taxon>
        <taxon>Ostreidae</taxon>
        <taxon>Crassostrea</taxon>
    </lineage>
</organism>
<feature type="binding site" evidence="8">
    <location>
        <position position="269"/>
    </location>
    <ligand>
        <name>Zn(2+)</name>
        <dbReference type="ChEBI" id="CHEBI:29105"/>
        <note>catalytic</note>
    </ligand>
</feature>
<dbReference type="RefSeq" id="XP_022297760.1">
    <property type="nucleotide sequence ID" value="XM_022442052.1"/>
</dbReference>
<evidence type="ECO:0000259" key="11">
    <source>
        <dbReference type="PROSITE" id="PS01180"/>
    </source>
</evidence>